<organism evidence="1 2">
    <name type="scientific">Heterorhabditis bacteriophora</name>
    <name type="common">Entomopathogenic nematode worm</name>
    <dbReference type="NCBI Taxonomy" id="37862"/>
    <lineage>
        <taxon>Eukaryota</taxon>
        <taxon>Metazoa</taxon>
        <taxon>Ecdysozoa</taxon>
        <taxon>Nematoda</taxon>
        <taxon>Chromadorea</taxon>
        <taxon>Rhabditida</taxon>
        <taxon>Rhabditina</taxon>
        <taxon>Rhabditomorpha</taxon>
        <taxon>Strongyloidea</taxon>
        <taxon>Heterorhabditidae</taxon>
        <taxon>Heterorhabditis</taxon>
    </lineage>
</organism>
<keyword evidence="1" id="KW-1185">Reference proteome</keyword>
<accession>A0A1I7X651</accession>
<evidence type="ECO:0000313" key="1">
    <source>
        <dbReference type="Proteomes" id="UP000095283"/>
    </source>
</evidence>
<dbReference type="Proteomes" id="UP000095283">
    <property type="component" value="Unplaced"/>
</dbReference>
<proteinExistence type="predicted"/>
<dbReference type="WBParaSite" id="Hba_13043">
    <property type="protein sequence ID" value="Hba_13043"/>
    <property type="gene ID" value="Hba_13043"/>
</dbReference>
<protein>
    <submittedName>
        <fullName evidence="2">Uncharacterized protein</fullName>
    </submittedName>
</protein>
<reference evidence="2" key="1">
    <citation type="submission" date="2016-11" db="UniProtKB">
        <authorList>
            <consortium name="WormBaseParasite"/>
        </authorList>
    </citation>
    <scope>IDENTIFICATION</scope>
</reference>
<dbReference type="AlphaFoldDB" id="A0A1I7X651"/>
<sequence length="53" mass="5753">MQLCGCKYVAFPVSKIAGPQLKTTACCGHRVDELVFPKDSSWDLGPVTETARP</sequence>
<evidence type="ECO:0000313" key="2">
    <source>
        <dbReference type="WBParaSite" id="Hba_13043"/>
    </source>
</evidence>
<name>A0A1I7X651_HETBA</name>